<sequence>MPLTDASVGRPAQYEPPPLYRIRATSLFDAGLQQGRMAGTRIRGWLSTPEMKGLRNYTDRDGAAGFAQLKRDNAATFPQLVRELEGVASGAGVPPDDIWRATMINELESLRSTAPGAWHAGHCSDVYAVPPGGYSAGFAHGHNEDWPGPIWQYWYFVAYSAAPGADFASCAGAVYPGGLLGWAASWNARGLYLTQNSLFPKRNLPGGLSSAFVQRAALCGAGGGEAAAGSLDELVGALSTPRGGLGWSSAASLNLVHLDKHARREVREEEVAGEGRSGGGGAAGAANYSHFNAFKSLEVGVADDPEPSSRHRQARVDALPPVRSAADIRSRLSDARDEAFPIYRNMTLHTLVLDGPTGRLDVWCCGRSAAHGPPVYRWELLPSSPFFGFAERLPARARAASAEPRAAVTAYAV</sequence>
<dbReference type="KEGG" id="ehx:EMIHUDRAFT_104470"/>
<keyword evidence="3" id="KW-1185">Reference proteome</keyword>
<reference evidence="2" key="2">
    <citation type="submission" date="2024-10" db="UniProtKB">
        <authorList>
            <consortium name="EnsemblProtists"/>
        </authorList>
    </citation>
    <scope>IDENTIFICATION</scope>
</reference>
<dbReference type="AlphaFoldDB" id="A0A0D3ILT0"/>
<organism evidence="2 3">
    <name type="scientific">Emiliania huxleyi (strain CCMP1516)</name>
    <dbReference type="NCBI Taxonomy" id="280463"/>
    <lineage>
        <taxon>Eukaryota</taxon>
        <taxon>Haptista</taxon>
        <taxon>Haptophyta</taxon>
        <taxon>Prymnesiophyceae</taxon>
        <taxon>Isochrysidales</taxon>
        <taxon>Noelaerhabdaceae</taxon>
        <taxon>Emiliania</taxon>
    </lineage>
</organism>
<dbReference type="InterPro" id="IPR005079">
    <property type="entry name" value="Peptidase_C45_hydrolase"/>
</dbReference>
<proteinExistence type="predicted"/>
<dbReference type="PANTHER" id="PTHR34180">
    <property type="entry name" value="PEPTIDASE C45"/>
    <property type="match status" value="1"/>
</dbReference>
<dbReference type="InterPro" id="IPR047801">
    <property type="entry name" value="Peptidase_C45"/>
</dbReference>
<dbReference type="PANTHER" id="PTHR34180:SF1">
    <property type="entry name" value="BETA-ALANYL-DOPAMINE_CARCININE HYDROLASE"/>
    <property type="match status" value="1"/>
</dbReference>
<protein>
    <recommendedName>
        <fullName evidence="1">Peptidase C45 hydrolase domain-containing protein</fullName>
    </recommendedName>
</protein>
<dbReference type="PaxDb" id="2903-EOD12215"/>
<reference evidence="3" key="1">
    <citation type="journal article" date="2013" name="Nature">
        <title>Pan genome of the phytoplankton Emiliania underpins its global distribution.</title>
        <authorList>
            <person name="Read B.A."/>
            <person name="Kegel J."/>
            <person name="Klute M.J."/>
            <person name="Kuo A."/>
            <person name="Lefebvre S.C."/>
            <person name="Maumus F."/>
            <person name="Mayer C."/>
            <person name="Miller J."/>
            <person name="Monier A."/>
            <person name="Salamov A."/>
            <person name="Young J."/>
            <person name="Aguilar M."/>
            <person name="Claverie J.M."/>
            <person name="Frickenhaus S."/>
            <person name="Gonzalez K."/>
            <person name="Herman E.K."/>
            <person name="Lin Y.C."/>
            <person name="Napier J."/>
            <person name="Ogata H."/>
            <person name="Sarno A.F."/>
            <person name="Shmutz J."/>
            <person name="Schroeder D."/>
            <person name="de Vargas C."/>
            <person name="Verret F."/>
            <person name="von Dassow P."/>
            <person name="Valentin K."/>
            <person name="Van de Peer Y."/>
            <person name="Wheeler G."/>
            <person name="Dacks J.B."/>
            <person name="Delwiche C.F."/>
            <person name="Dyhrman S.T."/>
            <person name="Glockner G."/>
            <person name="John U."/>
            <person name="Richards T."/>
            <person name="Worden A.Z."/>
            <person name="Zhang X."/>
            <person name="Grigoriev I.V."/>
            <person name="Allen A.E."/>
            <person name="Bidle K."/>
            <person name="Borodovsky M."/>
            <person name="Bowler C."/>
            <person name="Brownlee C."/>
            <person name="Cock J.M."/>
            <person name="Elias M."/>
            <person name="Gladyshev V.N."/>
            <person name="Groth M."/>
            <person name="Guda C."/>
            <person name="Hadaegh A."/>
            <person name="Iglesias-Rodriguez M.D."/>
            <person name="Jenkins J."/>
            <person name="Jones B.M."/>
            <person name="Lawson T."/>
            <person name="Leese F."/>
            <person name="Lindquist E."/>
            <person name="Lobanov A."/>
            <person name="Lomsadze A."/>
            <person name="Malik S.B."/>
            <person name="Marsh M.E."/>
            <person name="Mackinder L."/>
            <person name="Mock T."/>
            <person name="Mueller-Roeber B."/>
            <person name="Pagarete A."/>
            <person name="Parker M."/>
            <person name="Probert I."/>
            <person name="Quesneville H."/>
            <person name="Raines C."/>
            <person name="Rensing S.A."/>
            <person name="Riano-Pachon D.M."/>
            <person name="Richier S."/>
            <person name="Rokitta S."/>
            <person name="Shiraiwa Y."/>
            <person name="Soanes D.M."/>
            <person name="van der Giezen M."/>
            <person name="Wahlund T.M."/>
            <person name="Williams B."/>
            <person name="Wilson W."/>
            <person name="Wolfe G."/>
            <person name="Wurch L.L."/>
        </authorList>
    </citation>
    <scope>NUCLEOTIDE SEQUENCE</scope>
</reference>
<dbReference type="Proteomes" id="UP000013827">
    <property type="component" value="Unassembled WGS sequence"/>
</dbReference>
<dbReference type="HOGENOM" id="CLU_640035_0_0_1"/>
<dbReference type="STRING" id="2903.R1DCB7"/>
<evidence type="ECO:0000259" key="1">
    <source>
        <dbReference type="Pfam" id="PF03417"/>
    </source>
</evidence>
<dbReference type="RefSeq" id="XP_005764644.1">
    <property type="nucleotide sequence ID" value="XM_005764587.1"/>
</dbReference>
<accession>A0A0D3ILT0</accession>
<dbReference type="GeneID" id="17258309"/>
<name>A0A0D3ILT0_EMIH1</name>
<dbReference type="Pfam" id="PF03417">
    <property type="entry name" value="AAT"/>
    <property type="match status" value="1"/>
</dbReference>
<evidence type="ECO:0000313" key="3">
    <source>
        <dbReference type="Proteomes" id="UP000013827"/>
    </source>
</evidence>
<evidence type="ECO:0000313" key="2">
    <source>
        <dbReference type="EnsemblProtists" id="EOD12215"/>
    </source>
</evidence>
<dbReference type="Gene3D" id="3.60.60.10">
    <property type="entry name" value="Penicillin V Acylase, Chain A"/>
    <property type="match status" value="1"/>
</dbReference>
<dbReference type="EnsemblProtists" id="EOD12215">
    <property type="protein sequence ID" value="EOD12215"/>
    <property type="gene ID" value="EMIHUDRAFT_104470"/>
</dbReference>
<feature type="domain" description="Peptidase C45 hydrolase" evidence="1">
    <location>
        <begin position="140"/>
        <end position="355"/>
    </location>
</feature>